<evidence type="ECO:0000313" key="2">
    <source>
        <dbReference type="Proteomes" id="UP001150603"/>
    </source>
</evidence>
<dbReference type="EMBL" id="JANBPW010006277">
    <property type="protein sequence ID" value="KAJ1930912.1"/>
    <property type="molecule type" value="Genomic_DNA"/>
</dbReference>
<comment type="caution">
    <text evidence="1">The sequence shown here is derived from an EMBL/GenBank/DDBJ whole genome shotgun (WGS) entry which is preliminary data.</text>
</comment>
<dbReference type="Proteomes" id="UP001150603">
    <property type="component" value="Unassembled WGS sequence"/>
</dbReference>
<accession>A0ACC1IYM7</accession>
<proteinExistence type="predicted"/>
<organism evidence="1 2">
    <name type="scientific">Linderina macrospora</name>
    <dbReference type="NCBI Taxonomy" id="4868"/>
    <lineage>
        <taxon>Eukaryota</taxon>
        <taxon>Fungi</taxon>
        <taxon>Fungi incertae sedis</taxon>
        <taxon>Zoopagomycota</taxon>
        <taxon>Kickxellomycotina</taxon>
        <taxon>Kickxellomycetes</taxon>
        <taxon>Kickxellales</taxon>
        <taxon>Kickxellaceae</taxon>
        <taxon>Linderina</taxon>
    </lineage>
</organism>
<reference evidence="1" key="1">
    <citation type="submission" date="2022-07" db="EMBL/GenBank/DDBJ databases">
        <title>Phylogenomic reconstructions and comparative analyses of Kickxellomycotina fungi.</title>
        <authorList>
            <person name="Reynolds N.K."/>
            <person name="Stajich J.E."/>
            <person name="Barry K."/>
            <person name="Grigoriev I.V."/>
            <person name="Crous P."/>
            <person name="Smith M.E."/>
        </authorList>
    </citation>
    <scope>NUCLEOTIDE SEQUENCE</scope>
    <source>
        <strain evidence="1">NRRL 5244</strain>
    </source>
</reference>
<name>A0ACC1IYM7_9FUNG</name>
<protein>
    <submittedName>
        <fullName evidence="1">Uncharacterized protein</fullName>
    </submittedName>
</protein>
<feature type="non-terminal residue" evidence="1">
    <location>
        <position position="273"/>
    </location>
</feature>
<evidence type="ECO:0000313" key="1">
    <source>
        <dbReference type="EMBL" id="KAJ1930912.1"/>
    </source>
</evidence>
<gene>
    <name evidence="1" type="ORF">FBU59_006887</name>
</gene>
<sequence>MGSQYALVLRTSDQVIDAYTFNVFLDGLQKTIHEHARVVSLALPPPTLPASALHCFVQTLFSNNGVALSTLKKLYAHLRSIPVGASPEPAARYGKVVQVVPDEATKDVLYLTTVADIVSQLLVAADGWSAMEPVAIPSELGRRCVFSAFDDVIQDYVQLERRIIERAYETELSQWMAKAKSDPFNAGSAKHDNAHSNGGSTSDGILAERSRRDSVASARGGTVESIRLVNFHQREQQMQQYKLRVLTVLEGKLNISLPAEALGVNHNNIDTIT</sequence>
<keyword evidence="2" id="KW-1185">Reference proteome</keyword>